<feature type="compositionally biased region" description="Low complexity" evidence="6">
    <location>
        <begin position="460"/>
        <end position="470"/>
    </location>
</feature>
<reference evidence="8 9" key="1">
    <citation type="submission" date="2021-12" db="EMBL/GenBank/DDBJ databases">
        <title>High titer production of polyol ester of fatty acids by Rhodotorula paludigena BS15 towards product separation-free biomass refinery.</title>
        <authorList>
            <person name="Mano J."/>
            <person name="Ono H."/>
            <person name="Tanaka T."/>
            <person name="Naito K."/>
            <person name="Sushida H."/>
            <person name="Ike M."/>
            <person name="Tokuyasu K."/>
            <person name="Kitaoka M."/>
        </authorList>
    </citation>
    <scope>NUCLEOTIDE SEQUENCE [LARGE SCALE GENOMIC DNA]</scope>
    <source>
        <strain evidence="8 9">BS15</strain>
    </source>
</reference>
<protein>
    <submittedName>
        <fullName evidence="8">Uncharacterized protein</fullName>
    </submittedName>
</protein>
<comment type="subcellular location">
    <subcellularLocation>
        <location evidence="1">Membrane</location>
    </subcellularLocation>
</comment>
<dbReference type="InterPro" id="IPR000462">
    <property type="entry name" value="CDP-OH_P_trans"/>
</dbReference>
<evidence type="ECO:0000256" key="5">
    <source>
        <dbReference type="RuleBase" id="RU003750"/>
    </source>
</evidence>
<dbReference type="InterPro" id="IPR032675">
    <property type="entry name" value="LRR_dom_sf"/>
</dbReference>
<feature type="region of interest" description="Disordered" evidence="6">
    <location>
        <begin position="416"/>
        <end position="653"/>
    </location>
</feature>
<feature type="region of interest" description="Disordered" evidence="6">
    <location>
        <begin position="335"/>
        <end position="374"/>
    </location>
</feature>
<feature type="compositionally biased region" description="Acidic residues" evidence="6">
    <location>
        <begin position="756"/>
        <end position="766"/>
    </location>
</feature>
<feature type="transmembrane region" description="Helical" evidence="7">
    <location>
        <begin position="1358"/>
        <end position="1378"/>
    </location>
</feature>
<dbReference type="EMBL" id="BQKY01000014">
    <property type="protein sequence ID" value="GJN93437.1"/>
    <property type="molecule type" value="Genomic_DNA"/>
</dbReference>
<keyword evidence="7" id="KW-1133">Transmembrane helix</keyword>
<feature type="transmembrane region" description="Helical" evidence="7">
    <location>
        <begin position="1390"/>
        <end position="1410"/>
    </location>
</feature>
<dbReference type="InterPro" id="IPR043130">
    <property type="entry name" value="CDP-OH_PTrfase_TM_dom"/>
</dbReference>
<dbReference type="GO" id="GO:0016020">
    <property type="term" value="C:membrane"/>
    <property type="evidence" value="ECO:0007669"/>
    <property type="project" value="UniProtKB-SubCell"/>
</dbReference>
<dbReference type="InterPro" id="IPR014472">
    <property type="entry name" value="CHOPT"/>
</dbReference>
<comment type="caution">
    <text evidence="8">The sequence shown here is derived from an EMBL/GenBank/DDBJ whole genome shotgun (WGS) entry which is preliminary data.</text>
</comment>
<keyword evidence="9" id="KW-1185">Reference proteome</keyword>
<evidence type="ECO:0000256" key="7">
    <source>
        <dbReference type="SAM" id="Phobius"/>
    </source>
</evidence>
<dbReference type="Pfam" id="PF01066">
    <property type="entry name" value="CDP-OH_P_transf"/>
    <property type="match status" value="1"/>
</dbReference>
<comment type="similarity">
    <text evidence="2 5">Belongs to the CDP-alcohol phosphatidyltransferase class-I family.</text>
</comment>
<dbReference type="GO" id="GO:0008654">
    <property type="term" value="P:phospholipid biosynthetic process"/>
    <property type="evidence" value="ECO:0007669"/>
    <property type="project" value="InterPro"/>
</dbReference>
<dbReference type="SUPFAM" id="SSF52047">
    <property type="entry name" value="RNI-like"/>
    <property type="match status" value="1"/>
</dbReference>
<evidence type="ECO:0000256" key="3">
    <source>
        <dbReference type="ARBA" id="ARBA00022679"/>
    </source>
</evidence>
<evidence type="ECO:0000256" key="1">
    <source>
        <dbReference type="ARBA" id="ARBA00004370"/>
    </source>
</evidence>
<evidence type="ECO:0000256" key="6">
    <source>
        <dbReference type="SAM" id="MobiDB-lite"/>
    </source>
</evidence>
<feature type="compositionally biased region" description="Basic and acidic residues" evidence="6">
    <location>
        <begin position="186"/>
        <end position="198"/>
    </location>
</feature>
<dbReference type="Gene3D" id="1.20.120.1760">
    <property type="match status" value="1"/>
</dbReference>
<dbReference type="PROSITE" id="PS00379">
    <property type="entry name" value="CDP_ALCOHOL_P_TRANSF"/>
    <property type="match status" value="1"/>
</dbReference>
<dbReference type="GO" id="GO:0016780">
    <property type="term" value="F:phosphotransferase activity, for other substituted phosphate groups"/>
    <property type="evidence" value="ECO:0007669"/>
    <property type="project" value="InterPro"/>
</dbReference>
<dbReference type="PANTHER" id="PTHR10414">
    <property type="entry name" value="ETHANOLAMINEPHOSPHOTRANSFERASE"/>
    <property type="match status" value="1"/>
</dbReference>
<organism evidence="8 9">
    <name type="scientific">Rhodotorula paludigena</name>
    <dbReference type="NCBI Taxonomy" id="86838"/>
    <lineage>
        <taxon>Eukaryota</taxon>
        <taxon>Fungi</taxon>
        <taxon>Dikarya</taxon>
        <taxon>Basidiomycota</taxon>
        <taxon>Pucciniomycotina</taxon>
        <taxon>Microbotryomycetes</taxon>
        <taxon>Sporidiobolales</taxon>
        <taxon>Sporidiobolaceae</taxon>
        <taxon>Rhodotorula</taxon>
    </lineage>
</organism>
<feature type="compositionally biased region" description="Low complexity" evidence="6">
    <location>
        <begin position="1523"/>
        <end position="1532"/>
    </location>
</feature>
<feature type="region of interest" description="Disordered" evidence="6">
    <location>
        <begin position="167"/>
        <end position="237"/>
    </location>
</feature>
<feature type="compositionally biased region" description="Basic and acidic residues" evidence="6">
    <location>
        <begin position="562"/>
        <end position="572"/>
    </location>
</feature>
<accession>A0AAV5GVC8</accession>
<name>A0AAV5GVC8_9BASI</name>
<feature type="compositionally biased region" description="Acidic residues" evidence="6">
    <location>
        <begin position="490"/>
        <end position="503"/>
    </location>
</feature>
<dbReference type="Gene3D" id="3.80.10.10">
    <property type="entry name" value="Ribonuclease Inhibitor"/>
    <property type="match status" value="1"/>
</dbReference>
<proteinExistence type="inferred from homology"/>
<keyword evidence="7" id="KW-0812">Transmembrane</keyword>
<feature type="region of interest" description="Disordered" evidence="6">
    <location>
        <begin position="1569"/>
        <end position="1615"/>
    </location>
</feature>
<feature type="compositionally biased region" description="Gly residues" evidence="6">
    <location>
        <begin position="1572"/>
        <end position="1589"/>
    </location>
</feature>
<dbReference type="PANTHER" id="PTHR10414:SF77">
    <property type="entry name" value="CDP-ALCOHOL PHOSPHATIDYLTRANSFERASE FAMILY PROTEIN"/>
    <property type="match status" value="1"/>
</dbReference>
<evidence type="ECO:0000256" key="2">
    <source>
        <dbReference type="ARBA" id="ARBA00010441"/>
    </source>
</evidence>
<keyword evidence="3 5" id="KW-0808">Transferase</keyword>
<feature type="compositionally biased region" description="Gly residues" evidence="6">
    <location>
        <begin position="1604"/>
        <end position="1615"/>
    </location>
</feature>
<evidence type="ECO:0000256" key="4">
    <source>
        <dbReference type="ARBA" id="ARBA00023136"/>
    </source>
</evidence>
<dbReference type="InterPro" id="IPR048254">
    <property type="entry name" value="CDP_ALCOHOL_P_TRANSF_CS"/>
</dbReference>
<feature type="transmembrane region" description="Helical" evidence="7">
    <location>
        <begin position="1416"/>
        <end position="1436"/>
    </location>
</feature>
<evidence type="ECO:0000313" key="8">
    <source>
        <dbReference type="EMBL" id="GJN93437.1"/>
    </source>
</evidence>
<evidence type="ECO:0000313" key="9">
    <source>
        <dbReference type="Proteomes" id="UP001342314"/>
    </source>
</evidence>
<keyword evidence="4 7" id="KW-0472">Membrane</keyword>
<feature type="compositionally biased region" description="Low complexity" evidence="6">
    <location>
        <begin position="672"/>
        <end position="688"/>
    </location>
</feature>
<feature type="region of interest" description="Disordered" evidence="6">
    <location>
        <begin position="669"/>
        <end position="688"/>
    </location>
</feature>
<sequence>MATPLASSGLSTPAVCENDLPATLTELDLLNLDPHGALASPRDAPHFSHHAPADGRYTRHPGDFPPEIIALIVHHLYYQEVPAPQPFPNPDPYLALLPPTPWYPARLAPPLDEQASETFSNLCLVNKTWSAEATRALWRRVSFGMPRAFESVLRTIEEYSGGQRVARPLRSDLRGGGSSSGGSSAERSRSAGQSRERAAPSSLGLFGGTLPTEVKAGLEEPEGGLPTPKADVEPLGNGLLDVKPEHELAPPVPHLGATTGEPGQLGAALGAPIAAPLPTLDPAESPLLFTRSISFARFRTAGMKRTLRQGSNERFVTPHRLLTLLRGTRYPRTKLVKPAKRTHDDEDDEDSAWSSSEAESESETPGASVKRKKTAGQLCQVGFSEYMDSAITFEVLEEMLFRGGYLAEYEEPDEPLFPEFAPSSSESDLGIGLRSPFNPSTTSLVAPSPAEPFHYRDLGSSHSRSPSSDRGGFDADGRRTRSSSISTSIAEEDETMVDTDDEVFGSGSRTPVGRRPAHWMTRRASGSAFMPAPNPLQQMAPSHSHDNPLQGYNSADDDFSSEDGHARFHDDGQDSDEDEPRGRERFGRSMRGRQMLPHSYSAVGLGAPPPPPTPSTRGRTRPGRSLLSQPPPLNRSASLPGHHHHPHLQSAPVGSSLLGANLAARSRPRQLSISRASERSSSVPASVSGRLWAAEPAPKRTVQVLEGSLAMQPVRGLDLCGCVSRTFVAALDEMVRTYKLGPPALAPASGSGMDTVGEEDEDDEMADYPNRVRTPSVRSVRLGWAEERVLNRTFFPHLRRLGLASSLLPSELLTAFVLSFPYLTHLDLASTLTSPMLLKGLALAGQKGIGGRPMRLKALSLARCRLITGPALLGLFCGDCPPLTTLAGLSDDDEEAWGAGEVVSELTDLSLFGDGTYPNPLEVPELRLVLSVSPAFRSGRLRTLDLSSAPMTDTALFELVPPQPNLIELGLAHCRAISMQGVATFLTTKAPAVEVLDLSHSCPSNVGQGISSRRRVTLGQPTISIMELHAVLLSQCASLESASSNPEEAQLLLALRATNLRVVELDEKSLGLVQGGAGDWKPIMGKGRRGWYVDTATTSRVTPPDSPFQRPRQLVHLPRSDPYRSALTAIVANPSLSSSAEAAWHGRKMEVMRGDGLLGRSRGLYAYHAYAEYRYSAVDKSLISRYILRHYWTFAAEYLPPWLAPNAVTLIGFSAVVVNFITVAAVSPGLEGSEKGWLTWRMQTMDVLDGKQARKTGTSSPMGELFDHGCDALNTTLSALIQAAAMGLGSSPPLLTLCVVLPCASFFLSTWEEYHTGTLYLGYINGLHNVYNHLAPPRRRPLTTRPPSGVNTTQPAEAYRQLLPMAIFCLLSSLWALSPRSVIMREDRQVEFFLIVCLLYGQMTSKVILAQLTKGLFPYSWALLAPLAFPAVMLNLPYLHPPAILEILYLHLTLAFSLLSYALATQAVLSAFCSYLGIRALTIPYPNAATTSSDGYAAVPTAAPRTVHQSPAIGGPVPPPGSPVAHGAPGLAPEREAYPPAPASASAAAAEASARSPLRGARKWLDPLAALGGVGGGRGGAEGAEGGEGGGRKRSNTSERERGVGMGGGAGARLG</sequence>
<feature type="transmembrane region" description="Helical" evidence="7">
    <location>
        <begin position="1448"/>
        <end position="1469"/>
    </location>
</feature>
<feature type="region of interest" description="Disordered" evidence="6">
    <location>
        <begin position="746"/>
        <end position="769"/>
    </location>
</feature>
<gene>
    <name evidence="8" type="ORF">Rhopal_006493-T1</name>
</gene>
<feature type="region of interest" description="Disordered" evidence="6">
    <location>
        <begin position="1507"/>
        <end position="1550"/>
    </location>
</feature>
<dbReference type="Proteomes" id="UP001342314">
    <property type="component" value="Unassembled WGS sequence"/>
</dbReference>